<name>A0A9X1FZV0_9RHOB</name>
<comment type="caution">
    <text evidence="1">The sequence shown here is derived from an EMBL/GenBank/DDBJ whole genome shotgun (WGS) entry which is preliminary data.</text>
</comment>
<sequence length="740" mass="79866">MMRTTPSQASFSSGELDPLLHERPDYQRFQSGLAVCRGFVPLRQGAFTRSAGTIFRAVTRGNVPGRVIRFEFAKNDALRLEFTAGWMRVWRYGALVMDGGSPYELAIPYTLEQIRKLRVVQSKDVIYLADGEQPVQKLSRFALDNWTIAPVDYTSGPFRVQNLDEAQTMQFSAASGSVTITGTGDIFDATWIGSLIQIKPTDFSNVAQWTGNTATSVNTQFLSDGNIYRVAAGTNTGVTRPTHTEGTRLTDASQGVKYEYLGDTTGIARITAVANSNSASATVIKAIPQPCIDDPSYRWAEGAWSDRHGYPAAIELFDQSFAAAGTTEEPRTIWFSTLGLLEDFEPSVEADGSFAYAIDGGETQNKIGWLKKSSRGIYIGALGDIYRGYSNASGQRIGPTTFDTDLEATDGAGAAQPIVPYGYPILTTKDEGRVLEIRYSFEQDGGVPLELSLPAQHLGDQGFKEMAWQSAPLRIANMRRGNGDLAVMIYDPNEDVLGWAQYPVAGGFVHSIAVAPDATGTRDVLTMIVERQLNGVTTYCVEDQAQLFGALPGIAAIEDANHLFCASVFDLGVATDTFAVPHLEGEDVYAWTDQGRYGPLTVPAGGDLILPAECRKAVIGLLDETHFVETLDIQAATENGSSKGRKRRLHTGSGIGIHRTAAGEVEGVEYHSGRDALLESGYVSLLPQSVAADLTTAYTGMVKSEAATGYADRIGLRFRPIGGAPMTITSITPNVEESGP</sequence>
<reference evidence="1" key="1">
    <citation type="submission" date="2021-07" db="EMBL/GenBank/DDBJ databases">
        <title>Roseobacter insulae sp. nov., isolated from a tidal flat.</title>
        <authorList>
            <person name="Park S."/>
            <person name="Yoon J.-H."/>
        </authorList>
    </citation>
    <scope>NUCLEOTIDE SEQUENCE</scope>
    <source>
        <strain evidence="1">YSTF-M11</strain>
    </source>
</reference>
<evidence type="ECO:0000313" key="2">
    <source>
        <dbReference type="Proteomes" id="UP001138661"/>
    </source>
</evidence>
<evidence type="ECO:0000313" key="1">
    <source>
        <dbReference type="EMBL" id="MBW4710736.1"/>
    </source>
</evidence>
<dbReference type="EMBL" id="JAHXDN010000010">
    <property type="protein sequence ID" value="MBW4710736.1"/>
    <property type="molecule type" value="Genomic_DNA"/>
</dbReference>
<protein>
    <recommendedName>
        <fullName evidence="3">Phage protein</fullName>
    </recommendedName>
</protein>
<evidence type="ECO:0008006" key="3">
    <source>
        <dbReference type="Google" id="ProtNLM"/>
    </source>
</evidence>
<proteinExistence type="predicted"/>
<dbReference type="AlphaFoldDB" id="A0A9X1FZV0"/>
<accession>A0A9X1FZV0</accession>
<gene>
    <name evidence="1" type="ORF">KX928_23345</name>
</gene>
<dbReference type="Proteomes" id="UP001138661">
    <property type="component" value="Unassembled WGS sequence"/>
</dbReference>
<organism evidence="1 2">
    <name type="scientific">Roseobacter insulae</name>
    <dbReference type="NCBI Taxonomy" id="2859783"/>
    <lineage>
        <taxon>Bacteria</taxon>
        <taxon>Pseudomonadati</taxon>
        <taxon>Pseudomonadota</taxon>
        <taxon>Alphaproteobacteria</taxon>
        <taxon>Rhodobacterales</taxon>
        <taxon>Roseobacteraceae</taxon>
        <taxon>Roseobacter</taxon>
    </lineage>
</organism>
<keyword evidence="2" id="KW-1185">Reference proteome</keyword>